<evidence type="ECO:0000259" key="2">
    <source>
        <dbReference type="Pfam" id="PF20151"/>
    </source>
</evidence>
<gene>
    <name evidence="3" type="ORF">CVT25_015654</name>
</gene>
<evidence type="ECO:0000313" key="4">
    <source>
        <dbReference type="Proteomes" id="UP000283269"/>
    </source>
</evidence>
<protein>
    <recommendedName>
        <fullName evidence="2">DUF6533 domain-containing protein</fullName>
    </recommendedName>
</protein>
<feature type="transmembrane region" description="Helical" evidence="1">
    <location>
        <begin position="47"/>
        <end position="66"/>
    </location>
</feature>
<feature type="transmembrane region" description="Helical" evidence="1">
    <location>
        <begin position="95"/>
        <end position="114"/>
    </location>
</feature>
<feature type="domain" description="DUF6533" evidence="2">
    <location>
        <begin position="187"/>
        <end position="232"/>
    </location>
</feature>
<sequence>MLLVPSFDQLTQTGADFQVMVIRGQPGTTPSIECQIGYSRATATKLAVSWEALIAYDSFIFGLLLWKTFGERRTRFPVIGVNRLPLRDLLIRDGVIYYLVAVLVNLANAITFYFPQPVMRGCLSNVSCNISIIMMSRLMLNLHEWNKLLCLRADITHFWIVYPTMPNFLPADVSGSGVNEQILINNYVHVAAITCLFYDYLVTFDAEVTYIWRRPKSIGVYSFLVNRYFAIVANVIIVIPGIGENAHSEQYSGLAAAWECLIAYDTMIFGFLVYKCFRLDDISNDAQPSSNGERGPGDPSFQA</sequence>
<feature type="transmembrane region" description="Helical" evidence="1">
    <location>
        <begin position="187"/>
        <end position="212"/>
    </location>
</feature>
<keyword evidence="1" id="KW-0812">Transmembrane</keyword>
<organism evidence="3 4">
    <name type="scientific">Psilocybe cyanescens</name>
    <dbReference type="NCBI Taxonomy" id="93625"/>
    <lineage>
        <taxon>Eukaryota</taxon>
        <taxon>Fungi</taxon>
        <taxon>Dikarya</taxon>
        <taxon>Basidiomycota</taxon>
        <taxon>Agaricomycotina</taxon>
        <taxon>Agaricomycetes</taxon>
        <taxon>Agaricomycetidae</taxon>
        <taxon>Agaricales</taxon>
        <taxon>Agaricineae</taxon>
        <taxon>Strophariaceae</taxon>
        <taxon>Psilocybe</taxon>
    </lineage>
</organism>
<dbReference type="Proteomes" id="UP000283269">
    <property type="component" value="Unassembled WGS sequence"/>
</dbReference>
<dbReference type="Pfam" id="PF20151">
    <property type="entry name" value="DUF6533"/>
    <property type="match status" value="1"/>
</dbReference>
<proteinExistence type="predicted"/>
<dbReference type="InterPro" id="IPR045340">
    <property type="entry name" value="DUF6533"/>
</dbReference>
<keyword evidence="1" id="KW-1133">Transmembrane helix</keyword>
<dbReference type="EMBL" id="NHYD01003426">
    <property type="protein sequence ID" value="PPQ78129.1"/>
    <property type="molecule type" value="Genomic_DNA"/>
</dbReference>
<dbReference type="AlphaFoldDB" id="A0A409WHZ6"/>
<feature type="transmembrane region" description="Helical" evidence="1">
    <location>
        <begin position="224"/>
        <end position="243"/>
    </location>
</feature>
<dbReference type="OrthoDB" id="2686513at2759"/>
<dbReference type="InParanoid" id="A0A409WHZ6"/>
<name>A0A409WHZ6_PSICY</name>
<accession>A0A409WHZ6</accession>
<keyword evidence="4" id="KW-1185">Reference proteome</keyword>
<evidence type="ECO:0000313" key="3">
    <source>
        <dbReference type="EMBL" id="PPQ78129.1"/>
    </source>
</evidence>
<comment type="caution">
    <text evidence="3">The sequence shown here is derived from an EMBL/GenBank/DDBJ whole genome shotgun (WGS) entry which is preliminary data.</text>
</comment>
<keyword evidence="1" id="KW-0472">Membrane</keyword>
<reference evidence="3 4" key="1">
    <citation type="journal article" date="2018" name="Evol. Lett.">
        <title>Horizontal gene cluster transfer increased hallucinogenic mushroom diversity.</title>
        <authorList>
            <person name="Reynolds H.T."/>
            <person name="Vijayakumar V."/>
            <person name="Gluck-Thaler E."/>
            <person name="Korotkin H.B."/>
            <person name="Matheny P.B."/>
            <person name="Slot J.C."/>
        </authorList>
    </citation>
    <scope>NUCLEOTIDE SEQUENCE [LARGE SCALE GENOMIC DNA]</scope>
    <source>
        <strain evidence="3 4">2631</strain>
    </source>
</reference>
<feature type="transmembrane region" description="Helical" evidence="1">
    <location>
        <begin position="255"/>
        <end position="274"/>
    </location>
</feature>
<evidence type="ECO:0000256" key="1">
    <source>
        <dbReference type="SAM" id="Phobius"/>
    </source>
</evidence>